<evidence type="ECO:0000256" key="8">
    <source>
        <dbReference type="ARBA" id="ARBA00022741"/>
    </source>
</evidence>
<dbReference type="HOGENOM" id="CLU_000288_43_5_1"/>
<keyword evidence="23" id="KW-1185">Reference proteome</keyword>
<gene>
    <name evidence="22" type="ORF">ARALYDRAFT_663770</name>
</gene>
<evidence type="ECO:0000256" key="17">
    <source>
        <dbReference type="PROSITE-ProRule" id="PRU00076"/>
    </source>
</evidence>
<comment type="caution">
    <text evidence="17">Lacks conserved residue(s) required for the propagation of feature annotation.</text>
</comment>
<keyword evidence="4" id="KW-0597">Phosphoprotein</keyword>
<dbReference type="GO" id="GO:0004674">
    <property type="term" value="F:protein serine/threonine kinase activity"/>
    <property type="evidence" value="ECO:0007669"/>
    <property type="project" value="UniProtKB-UniRule"/>
</dbReference>
<evidence type="ECO:0000259" key="20">
    <source>
        <dbReference type="PROSITE" id="PS50011"/>
    </source>
</evidence>
<dbReference type="Proteomes" id="UP000008694">
    <property type="component" value="Unassembled WGS sequence"/>
</dbReference>
<dbReference type="AlphaFoldDB" id="D7M493"/>
<dbReference type="EC" id="2.7.11.-" evidence="18"/>
<keyword evidence="14" id="KW-0325">Glycoprotein</keyword>
<feature type="signal peptide" evidence="19">
    <location>
        <begin position="1"/>
        <end position="25"/>
    </location>
</feature>
<feature type="disulfide bond" evidence="17">
    <location>
        <begin position="251"/>
        <end position="268"/>
    </location>
</feature>
<evidence type="ECO:0000259" key="21">
    <source>
        <dbReference type="PROSITE" id="PS50026"/>
    </source>
</evidence>
<dbReference type="GO" id="GO:0005886">
    <property type="term" value="C:plasma membrane"/>
    <property type="evidence" value="ECO:0007669"/>
    <property type="project" value="TreeGrafter"/>
</dbReference>
<evidence type="ECO:0000256" key="4">
    <source>
        <dbReference type="ARBA" id="ARBA00022553"/>
    </source>
</evidence>
<dbReference type="PROSITE" id="PS50026">
    <property type="entry name" value="EGF_3"/>
    <property type="match status" value="1"/>
</dbReference>
<feature type="chain" id="PRO_5003103251" description="Wall-associated receptor kinase-like" evidence="19">
    <location>
        <begin position="26"/>
        <end position="555"/>
    </location>
</feature>
<evidence type="ECO:0000256" key="13">
    <source>
        <dbReference type="ARBA" id="ARBA00023157"/>
    </source>
</evidence>
<keyword evidence="8 18" id="KW-0547">Nucleotide-binding</keyword>
<sequence length="555" mass="61335">MKFLGETLVQVSLLALLYVAGGSTAAWQPTLDCQTKCGNLTIEYPFGTSPGCYHDESFLITCNQTGTEQKPFLRKGNIEVINISLNGELRILMNSSRACYNKTGTLIDYQDHHIQLTHFALSIKNKITAVGCDSYVYLNNMGVRDSSTGCLSVCNSTPPNDGLCSGDGCCQTPIPIGTSYFAVKPYSFNNHTDVFQFNPCSYAFLVEDGSFNFSASKDLVNLRNTTRFPVVVDWSIGDRKCDQIDNNNSSCRENSICVNSTSGSGYTCECKKGFEGNPYLGCQDIDECSKDKHTCAKQEICHNNIGSFHCKKRQELSIIVLEKHFERNGGIMLRQLLSADSSNEIKIFIEEEIKIATNGYHESRMLGKGGQGIVYKGILSDNSEVAIKKSLPRIGDPSNAAHQQIGTQVAEFINEVIILSRITDTKVVKLIGCCLETEVPFLVYEFVSGGTLSDNLHGSKSGFFLQWKDRLRIATEIATTLASLHSAQVPIIHRDVKPTNILLDEELSVKVADFGASRIQLQNCLTTLEHHLRPKVTLRSSKFQLKLLAITTHVL</sequence>
<dbReference type="EMBL" id="GL348718">
    <property type="protein sequence ID" value="EFH51220.1"/>
    <property type="molecule type" value="Genomic_DNA"/>
</dbReference>
<dbReference type="PROSITE" id="PS01187">
    <property type="entry name" value="EGF_CA"/>
    <property type="match status" value="1"/>
</dbReference>
<dbReference type="InterPro" id="IPR045274">
    <property type="entry name" value="WAK-like"/>
</dbReference>
<keyword evidence="11" id="KW-1133">Transmembrane helix</keyword>
<evidence type="ECO:0000256" key="2">
    <source>
        <dbReference type="ARBA" id="ARBA00022527"/>
    </source>
</evidence>
<evidence type="ECO:0000256" key="15">
    <source>
        <dbReference type="ARBA" id="ARBA00047558"/>
    </source>
</evidence>
<keyword evidence="6" id="KW-0812">Transmembrane</keyword>
<dbReference type="Gene3D" id="1.10.510.10">
    <property type="entry name" value="Transferase(Phosphotransferase) domain 1"/>
    <property type="match status" value="1"/>
</dbReference>
<dbReference type="GO" id="GO:0030247">
    <property type="term" value="F:polysaccharide binding"/>
    <property type="evidence" value="ECO:0007669"/>
    <property type="project" value="InterPro"/>
</dbReference>
<dbReference type="Gene3D" id="3.30.200.20">
    <property type="entry name" value="Phosphorylase Kinase, domain 1"/>
    <property type="match status" value="1"/>
</dbReference>
<dbReference type="Gramene" id="Al_scaffold_0006_3835">
    <property type="protein sequence ID" value="Al_scaffold_0006_3835"/>
    <property type="gene ID" value="Al_scaffold_0006_3835"/>
</dbReference>
<dbReference type="PANTHER" id="PTHR27005">
    <property type="entry name" value="WALL-ASSOCIATED RECEPTOR KINASE-LIKE 21"/>
    <property type="match status" value="1"/>
</dbReference>
<dbReference type="eggNOG" id="ENOG502QQPF">
    <property type="taxonomic scope" value="Eukaryota"/>
</dbReference>
<evidence type="ECO:0000313" key="22">
    <source>
        <dbReference type="EMBL" id="EFH51220.1"/>
    </source>
</evidence>
<proteinExistence type="inferred from homology"/>
<dbReference type="PANTHER" id="PTHR27005:SF524">
    <property type="entry name" value="WALL-ASSOCIATED RECEPTOR KINASE 2-RELATED"/>
    <property type="match status" value="1"/>
</dbReference>
<dbReference type="SMART" id="SM00179">
    <property type="entry name" value="EGF_CA"/>
    <property type="match status" value="2"/>
</dbReference>
<evidence type="ECO:0000313" key="23">
    <source>
        <dbReference type="Proteomes" id="UP000008694"/>
    </source>
</evidence>
<comment type="function">
    <text evidence="18">Serine/threonine-protein kinase that may function as a signaling receptor of extracellular matrix component.</text>
</comment>
<dbReference type="Pfam" id="PF13947">
    <property type="entry name" value="GUB_WAK_bind"/>
    <property type="match status" value="1"/>
</dbReference>
<dbReference type="GO" id="GO:0007166">
    <property type="term" value="P:cell surface receptor signaling pathway"/>
    <property type="evidence" value="ECO:0007669"/>
    <property type="project" value="InterPro"/>
</dbReference>
<dbReference type="PROSITE" id="PS00108">
    <property type="entry name" value="PROTEIN_KINASE_ST"/>
    <property type="match status" value="1"/>
</dbReference>
<dbReference type="GO" id="GO:0106310">
    <property type="term" value="F:protein serine kinase activity"/>
    <property type="evidence" value="ECO:0007669"/>
    <property type="project" value="UniProtKB-UniRule"/>
</dbReference>
<evidence type="ECO:0000256" key="3">
    <source>
        <dbReference type="ARBA" id="ARBA00022536"/>
    </source>
</evidence>
<comment type="similarity">
    <text evidence="18">Belongs to the protein kinase superfamily. Ser/Thr protein kinase family.</text>
</comment>
<dbReference type="PROSITE" id="PS01186">
    <property type="entry name" value="EGF_2"/>
    <property type="match status" value="1"/>
</dbReference>
<evidence type="ECO:0000256" key="9">
    <source>
        <dbReference type="ARBA" id="ARBA00022777"/>
    </source>
</evidence>
<dbReference type="InterPro" id="IPR000742">
    <property type="entry name" value="EGF"/>
</dbReference>
<evidence type="ECO:0000256" key="5">
    <source>
        <dbReference type="ARBA" id="ARBA00022679"/>
    </source>
</evidence>
<comment type="catalytic activity">
    <reaction evidence="16 18">
        <text>L-threonyl-[protein] + ATP = O-phospho-L-threonyl-[protein] + ADP + H(+)</text>
        <dbReference type="Rhea" id="RHEA:46608"/>
        <dbReference type="Rhea" id="RHEA-COMP:11060"/>
        <dbReference type="Rhea" id="RHEA-COMP:11605"/>
        <dbReference type="ChEBI" id="CHEBI:15378"/>
        <dbReference type="ChEBI" id="CHEBI:30013"/>
        <dbReference type="ChEBI" id="CHEBI:30616"/>
        <dbReference type="ChEBI" id="CHEBI:61977"/>
        <dbReference type="ChEBI" id="CHEBI:456216"/>
    </reaction>
</comment>
<dbReference type="InterPro" id="IPR011009">
    <property type="entry name" value="Kinase-like_dom_sf"/>
</dbReference>
<feature type="domain" description="EGF-like" evidence="21">
    <location>
        <begin position="243"/>
        <end position="283"/>
    </location>
</feature>
<comment type="domain">
    <text evidence="18">The EGF-like region is specific to this family of proteins and seems to consist of the C-terminal of an EGF-like domain fused to the N-terminal of another one.</text>
</comment>
<evidence type="ECO:0000256" key="11">
    <source>
        <dbReference type="ARBA" id="ARBA00022989"/>
    </source>
</evidence>
<dbReference type="Pfam" id="PF07645">
    <property type="entry name" value="EGF_CA"/>
    <property type="match status" value="1"/>
</dbReference>
<evidence type="ECO:0000256" key="6">
    <source>
        <dbReference type="ARBA" id="ARBA00022692"/>
    </source>
</evidence>
<keyword evidence="12" id="KW-0472">Membrane</keyword>
<evidence type="ECO:0000256" key="16">
    <source>
        <dbReference type="ARBA" id="ARBA00047951"/>
    </source>
</evidence>
<reference evidence="23" key="1">
    <citation type="journal article" date="2011" name="Nat. Genet.">
        <title>The Arabidopsis lyrata genome sequence and the basis of rapid genome size change.</title>
        <authorList>
            <person name="Hu T.T."/>
            <person name="Pattyn P."/>
            <person name="Bakker E.G."/>
            <person name="Cao J."/>
            <person name="Cheng J.-F."/>
            <person name="Clark R.M."/>
            <person name="Fahlgren N."/>
            <person name="Fawcett J.A."/>
            <person name="Grimwood J."/>
            <person name="Gundlach H."/>
            <person name="Haberer G."/>
            <person name="Hollister J.D."/>
            <person name="Ossowski S."/>
            <person name="Ottilar R.P."/>
            <person name="Salamov A.A."/>
            <person name="Schneeberger K."/>
            <person name="Spannagl M."/>
            <person name="Wang X."/>
            <person name="Yang L."/>
            <person name="Nasrallah M.E."/>
            <person name="Bergelson J."/>
            <person name="Carrington J.C."/>
            <person name="Gaut B.S."/>
            <person name="Schmutz J."/>
            <person name="Mayer K.F.X."/>
            <person name="Van de Peer Y."/>
            <person name="Grigoriev I.V."/>
            <person name="Nordborg M."/>
            <person name="Weigel D."/>
            <person name="Guo Y.-L."/>
        </authorList>
    </citation>
    <scope>NUCLEOTIDE SEQUENCE [LARGE SCALE GENOMIC DNA]</scope>
    <source>
        <strain evidence="23">cv. MN47</strain>
    </source>
</reference>
<organism evidence="23">
    <name type="scientific">Arabidopsis lyrata subsp. lyrata</name>
    <name type="common">Lyre-leaved rock-cress</name>
    <dbReference type="NCBI Taxonomy" id="81972"/>
    <lineage>
        <taxon>Eukaryota</taxon>
        <taxon>Viridiplantae</taxon>
        <taxon>Streptophyta</taxon>
        <taxon>Embryophyta</taxon>
        <taxon>Tracheophyta</taxon>
        <taxon>Spermatophyta</taxon>
        <taxon>Magnoliopsida</taxon>
        <taxon>eudicotyledons</taxon>
        <taxon>Gunneridae</taxon>
        <taxon>Pentapetalae</taxon>
        <taxon>rosids</taxon>
        <taxon>malvids</taxon>
        <taxon>Brassicales</taxon>
        <taxon>Brassicaceae</taxon>
        <taxon>Camelineae</taxon>
        <taxon>Arabidopsis</taxon>
    </lineage>
</organism>
<keyword evidence="13 17" id="KW-1015">Disulfide bond</keyword>
<dbReference type="InterPro" id="IPR025287">
    <property type="entry name" value="WAK_GUB"/>
</dbReference>
<keyword evidence="7 19" id="KW-0732">Signal</keyword>
<evidence type="ECO:0000256" key="18">
    <source>
        <dbReference type="RuleBase" id="RU369027"/>
    </source>
</evidence>
<evidence type="ECO:0000256" key="12">
    <source>
        <dbReference type="ARBA" id="ARBA00023136"/>
    </source>
</evidence>
<dbReference type="InterPro" id="IPR001881">
    <property type="entry name" value="EGF-like_Ca-bd_dom"/>
</dbReference>
<dbReference type="InterPro" id="IPR049883">
    <property type="entry name" value="NOTCH1_EGF-like"/>
</dbReference>
<dbReference type="CDD" id="cd00054">
    <property type="entry name" value="EGF_CA"/>
    <property type="match status" value="1"/>
</dbReference>
<dbReference type="Gene3D" id="2.10.25.10">
    <property type="entry name" value="Laminin"/>
    <property type="match status" value="2"/>
</dbReference>
<dbReference type="GO" id="GO:0005524">
    <property type="term" value="F:ATP binding"/>
    <property type="evidence" value="ECO:0007669"/>
    <property type="project" value="UniProtKB-UniRule"/>
</dbReference>
<dbReference type="Pfam" id="PF00069">
    <property type="entry name" value="Pkinase"/>
    <property type="match status" value="1"/>
</dbReference>
<accession>D7M493</accession>
<dbReference type="PROSITE" id="PS50011">
    <property type="entry name" value="PROTEIN_KINASE_DOM"/>
    <property type="match status" value="1"/>
</dbReference>
<comment type="catalytic activity">
    <reaction evidence="15 18">
        <text>L-seryl-[protein] + ATP = O-phospho-L-seryl-[protein] + ADP + H(+)</text>
        <dbReference type="Rhea" id="RHEA:17989"/>
        <dbReference type="Rhea" id="RHEA-COMP:9863"/>
        <dbReference type="Rhea" id="RHEA-COMP:11604"/>
        <dbReference type="ChEBI" id="CHEBI:15378"/>
        <dbReference type="ChEBI" id="CHEBI:29999"/>
        <dbReference type="ChEBI" id="CHEBI:30616"/>
        <dbReference type="ChEBI" id="CHEBI:83421"/>
        <dbReference type="ChEBI" id="CHEBI:456216"/>
    </reaction>
</comment>
<evidence type="ECO:0000256" key="19">
    <source>
        <dbReference type="SAM" id="SignalP"/>
    </source>
</evidence>
<evidence type="ECO:0000256" key="10">
    <source>
        <dbReference type="ARBA" id="ARBA00022840"/>
    </source>
</evidence>
<evidence type="ECO:0000256" key="7">
    <source>
        <dbReference type="ARBA" id="ARBA00022729"/>
    </source>
</evidence>
<dbReference type="InterPro" id="IPR008271">
    <property type="entry name" value="Ser/Thr_kinase_AS"/>
</dbReference>
<dbReference type="GO" id="GO:0005509">
    <property type="term" value="F:calcium ion binding"/>
    <property type="evidence" value="ECO:0007669"/>
    <property type="project" value="InterPro"/>
</dbReference>
<protein>
    <recommendedName>
        <fullName evidence="18">Wall-associated receptor kinase-like</fullName>
        <ecNumber evidence="18">2.7.11.-</ecNumber>
    </recommendedName>
</protein>
<dbReference type="InterPro" id="IPR000719">
    <property type="entry name" value="Prot_kinase_dom"/>
</dbReference>
<keyword evidence="10 18" id="KW-0067">ATP-binding</keyword>
<evidence type="ECO:0000256" key="14">
    <source>
        <dbReference type="ARBA" id="ARBA00023180"/>
    </source>
</evidence>
<keyword evidence="5 18" id="KW-0808">Transferase</keyword>
<dbReference type="SMART" id="SM00220">
    <property type="entry name" value="S_TKc"/>
    <property type="match status" value="1"/>
</dbReference>
<evidence type="ECO:0000256" key="1">
    <source>
        <dbReference type="ARBA" id="ARBA00004479"/>
    </source>
</evidence>
<name>D7M493_ARALL</name>
<keyword evidence="2" id="KW-0723">Serine/threonine-protein kinase</keyword>
<dbReference type="SUPFAM" id="SSF56112">
    <property type="entry name" value="Protein kinase-like (PK-like)"/>
    <property type="match status" value="1"/>
</dbReference>
<keyword evidence="9 18" id="KW-0418">Kinase</keyword>
<dbReference type="InterPro" id="IPR018097">
    <property type="entry name" value="EGF_Ca-bd_CS"/>
</dbReference>
<comment type="subcellular location">
    <subcellularLocation>
        <location evidence="1 18">Membrane</location>
        <topology evidence="1 18">Single-pass type I membrane protein</topology>
    </subcellularLocation>
</comment>
<feature type="domain" description="Protein kinase" evidence="20">
    <location>
        <begin position="360"/>
        <end position="555"/>
    </location>
</feature>
<keyword evidence="3 17" id="KW-0245">EGF-like domain</keyword>